<evidence type="ECO:0008006" key="10">
    <source>
        <dbReference type="Google" id="ProtNLM"/>
    </source>
</evidence>
<evidence type="ECO:0000256" key="2">
    <source>
        <dbReference type="ARBA" id="ARBA00022448"/>
    </source>
</evidence>
<evidence type="ECO:0000256" key="1">
    <source>
        <dbReference type="ARBA" id="ARBA00004127"/>
    </source>
</evidence>
<evidence type="ECO:0000313" key="9">
    <source>
        <dbReference type="EMBL" id="GAG64858.1"/>
    </source>
</evidence>
<dbReference type="GO" id="GO:0012505">
    <property type="term" value="C:endomembrane system"/>
    <property type="evidence" value="ECO:0007669"/>
    <property type="project" value="UniProtKB-SubCell"/>
</dbReference>
<dbReference type="InterPro" id="IPR003667">
    <property type="entry name" value="NqrDE/RnfAE"/>
</dbReference>
<gene>
    <name evidence="9" type="ORF">S01H4_04540</name>
</gene>
<dbReference type="NCBIfam" id="TIGR01943">
    <property type="entry name" value="rnfA"/>
    <property type="match status" value="1"/>
</dbReference>
<feature type="transmembrane region" description="Helical" evidence="8">
    <location>
        <begin position="172"/>
        <end position="190"/>
    </location>
</feature>
<feature type="transmembrane region" description="Helical" evidence="8">
    <location>
        <begin position="6"/>
        <end position="31"/>
    </location>
</feature>
<dbReference type="PIRSF" id="PIRSF006102">
    <property type="entry name" value="NQR_DE"/>
    <property type="match status" value="1"/>
</dbReference>
<dbReference type="GO" id="GO:0022900">
    <property type="term" value="P:electron transport chain"/>
    <property type="evidence" value="ECO:0007669"/>
    <property type="project" value="InterPro"/>
</dbReference>
<proteinExistence type="inferred from homology"/>
<comment type="caution">
    <text evidence="9">The sequence shown here is derived from an EMBL/GenBank/DDBJ whole genome shotgun (WGS) entry which is preliminary data.</text>
</comment>
<evidence type="ECO:0000256" key="4">
    <source>
        <dbReference type="ARBA" id="ARBA00022967"/>
    </source>
</evidence>
<dbReference type="GO" id="GO:0005886">
    <property type="term" value="C:plasma membrane"/>
    <property type="evidence" value="ECO:0007669"/>
    <property type="project" value="TreeGrafter"/>
</dbReference>
<name>X0ZWK2_9ZZZZ</name>
<dbReference type="PANTHER" id="PTHR30335:SF0">
    <property type="entry name" value="ION-TRANSLOCATING OXIDOREDUCTASE COMPLEX SUBUNIT A"/>
    <property type="match status" value="1"/>
</dbReference>
<dbReference type="AlphaFoldDB" id="X0ZWK2"/>
<feature type="transmembrane region" description="Helical" evidence="8">
    <location>
        <begin position="43"/>
        <end position="65"/>
    </location>
</feature>
<evidence type="ECO:0000256" key="8">
    <source>
        <dbReference type="SAM" id="Phobius"/>
    </source>
</evidence>
<comment type="subcellular location">
    <subcellularLocation>
        <location evidence="1">Endomembrane system</location>
        <topology evidence="1">Multi-pass membrane protein</topology>
    </subcellularLocation>
</comment>
<dbReference type="InterPro" id="IPR011293">
    <property type="entry name" value="Ion_transpt_RnfA/RsxA"/>
</dbReference>
<organism evidence="9">
    <name type="scientific">marine sediment metagenome</name>
    <dbReference type="NCBI Taxonomy" id="412755"/>
    <lineage>
        <taxon>unclassified sequences</taxon>
        <taxon>metagenomes</taxon>
        <taxon>ecological metagenomes</taxon>
    </lineage>
</organism>
<feature type="transmembrane region" description="Helical" evidence="8">
    <location>
        <begin position="103"/>
        <end position="122"/>
    </location>
</feature>
<keyword evidence="7 8" id="KW-0472">Membrane</keyword>
<dbReference type="HAMAP" id="MF_00459">
    <property type="entry name" value="RsxA_RnfA"/>
    <property type="match status" value="1"/>
</dbReference>
<dbReference type="InterPro" id="IPR050133">
    <property type="entry name" value="NqrDE/RnfAE_oxidrdctase"/>
</dbReference>
<keyword evidence="5" id="KW-0249">Electron transport</keyword>
<keyword evidence="3 8" id="KW-0812">Transmembrane</keyword>
<accession>X0ZWK2</accession>
<keyword evidence="6 8" id="KW-1133">Transmembrane helix</keyword>
<evidence type="ECO:0000256" key="5">
    <source>
        <dbReference type="ARBA" id="ARBA00022982"/>
    </source>
</evidence>
<evidence type="ECO:0000256" key="7">
    <source>
        <dbReference type="ARBA" id="ARBA00023136"/>
    </source>
</evidence>
<keyword evidence="2" id="KW-0813">Transport</keyword>
<sequence length="191" mass="20557">MNNLLTILIAMVLVNNIVLSKFLGLCPFFGVSKKLSNAFSMGIAVTLVMLIASVSTSVIYNYILVPYQVEFMNIVIYILVIASLVQIVELTIRRTNIILYKALGIYLPLITTNCAVLGIALINSAENYSILESVVSALGAGIGFTLVLIIMSGIREKLDLADSPQSMRGLPVAFITAAFLALAFIGFSGMV</sequence>
<evidence type="ECO:0000256" key="6">
    <source>
        <dbReference type="ARBA" id="ARBA00022989"/>
    </source>
</evidence>
<evidence type="ECO:0000256" key="3">
    <source>
        <dbReference type="ARBA" id="ARBA00022692"/>
    </source>
</evidence>
<dbReference type="EMBL" id="BART01001228">
    <property type="protein sequence ID" value="GAG64858.1"/>
    <property type="molecule type" value="Genomic_DNA"/>
</dbReference>
<dbReference type="PANTHER" id="PTHR30335">
    <property type="entry name" value="INTEGRAL MEMBRANE PROTEIN OF SOXR-REDUCING COMPLEX"/>
    <property type="match status" value="1"/>
</dbReference>
<feature type="transmembrane region" description="Helical" evidence="8">
    <location>
        <begin position="128"/>
        <end position="151"/>
    </location>
</feature>
<dbReference type="Pfam" id="PF02508">
    <property type="entry name" value="Rnf-Nqr"/>
    <property type="match status" value="1"/>
</dbReference>
<keyword evidence="4" id="KW-1278">Translocase</keyword>
<feature type="transmembrane region" description="Helical" evidence="8">
    <location>
        <begin position="71"/>
        <end position="91"/>
    </location>
</feature>
<protein>
    <recommendedName>
        <fullName evidence="10">Ion-translocating oxidoreductase complex subunit A</fullName>
    </recommendedName>
</protein>
<reference evidence="9" key="1">
    <citation type="journal article" date="2014" name="Front. Microbiol.">
        <title>High frequency of phylogenetically diverse reductive dehalogenase-homologous genes in deep subseafloor sedimentary metagenomes.</title>
        <authorList>
            <person name="Kawai M."/>
            <person name="Futagami T."/>
            <person name="Toyoda A."/>
            <person name="Takaki Y."/>
            <person name="Nishi S."/>
            <person name="Hori S."/>
            <person name="Arai W."/>
            <person name="Tsubouchi T."/>
            <person name="Morono Y."/>
            <person name="Uchiyama I."/>
            <person name="Ito T."/>
            <person name="Fujiyama A."/>
            <person name="Inagaki F."/>
            <person name="Takami H."/>
        </authorList>
    </citation>
    <scope>NUCLEOTIDE SEQUENCE</scope>
    <source>
        <strain evidence="9">Expedition CK06-06</strain>
    </source>
</reference>